<keyword evidence="12" id="KW-1185">Reference proteome</keyword>
<reference evidence="11 12" key="1">
    <citation type="submission" date="2024-07" db="EMBL/GenBank/DDBJ databases">
        <title>Draft Genome Sequence of Ferrimicrobium acidiphilum Strain YE2023, Isolated from a Pulp of Bioleach Reactor.</title>
        <authorList>
            <person name="Elkina Y.A."/>
            <person name="Bulaeva A.G."/>
            <person name="Beletsky A.V."/>
            <person name="Mardanov A.V."/>
        </authorList>
    </citation>
    <scope>NUCLEOTIDE SEQUENCE [LARGE SCALE GENOMIC DNA]</scope>
    <source>
        <strain evidence="11 12">YE2023</strain>
    </source>
</reference>
<dbReference type="InterPro" id="IPR036837">
    <property type="entry name" value="Cation_efflux_CTD_sf"/>
</dbReference>
<evidence type="ECO:0000259" key="9">
    <source>
        <dbReference type="Pfam" id="PF01545"/>
    </source>
</evidence>
<sequence length="309" mass="32373">MVVSAGHDHHGSAVTAAGRHRGRLYIVLGISLCLMVAEILGGVLAHSLALIADAGHAATDVAGIGLSLVGIWMARRPSSDARTFGLQRAEVFAAVLNAMLLFGVGAFIVVESCLRLVRPQTTSPGLMAIFGAIALIGNGISLAVLRSGQGTSLNIRGAFLEALSDVFGAVAVLVAATTIALTGFERADALASLLIGLLILPRTVKLLRDTVDVLLEATPRDIDMAAVRDHICATVGVVAVHDLHVWTITSGIPVLSAHVVVEDSIFDGGEAARVLDRLGDCLAGHFDVEHCTFQLEPVRHRNHENPSHP</sequence>
<gene>
    <name evidence="11" type="ORF">AB6A68_07610</name>
</gene>
<evidence type="ECO:0000256" key="6">
    <source>
        <dbReference type="ARBA" id="ARBA00023065"/>
    </source>
</evidence>
<comment type="similarity">
    <text evidence="2">Belongs to the cation diffusion facilitator (CDF) transporter (TC 2.A.4) family. SLC30A subfamily.</text>
</comment>
<evidence type="ECO:0000256" key="5">
    <source>
        <dbReference type="ARBA" id="ARBA00022989"/>
    </source>
</evidence>
<evidence type="ECO:0000256" key="3">
    <source>
        <dbReference type="ARBA" id="ARBA00022448"/>
    </source>
</evidence>
<evidence type="ECO:0000256" key="2">
    <source>
        <dbReference type="ARBA" id="ARBA00008873"/>
    </source>
</evidence>
<evidence type="ECO:0000256" key="8">
    <source>
        <dbReference type="SAM" id="Phobius"/>
    </source>
</evidence>
<dbReference type="Gene3D" id="1.20.1510.10">
    <property type="entry name" value="Cation efflux protein transmembrane domain"/>
    <property type="match status" value="1"/>
</dbReference>
<keyword evidence="7 8" id="KW-0472">Membrane</keyword>
<keyword evidence="6" id="KW-0406">Ion transport</keyword>
<dbReference type="Pfam" id="PF16916">
    <property type="entry name" value="ZT_dimer"/>
    <property type="match status" value="1"/>
</dbReference>
<feature type="domain" description="Cation efflux protein cytoplasmic" evidence="10">
    <location>
        <begin position="219"/>
        <end position="297"/>
    </location>
</feature>
<comment type="caution">
    <text evidence="11">The sequence shown here is derived from an EMBL/GenBank/DDBJ whole genome shotgun (WGS) entry which is preliminary data.</text>
</comment>
<dbReference type="Pfam" id="PF01545">
    <property type="entry name" value="Cation_efflux"/>
    <property type="match status" value="1"/>
</dbReference>
<evidence type="ECO:0000313" key="12">
    <source>
        <dbReference type="Proteomes" id="UP001560267"/>
    </source>
</evidence>
<feature type="transmembrane region" description="Helical" evidence="8">
    <location>
        <begin position="95"/>
        <end position="117"/>
    </location>
</feature>
<dbReference type="PANTHER" id="PTHR11562:SF17">
    <property type="entry name" value="RE54080P-RELATED"/>
    <property type="match status" value="1"/>
</dbReference>
<keyword evidence="4 8" id="KW-0812">Transmembrane</keyword>
<evidence type="ECO:0000256" key="4">
    <source>
        <dbReference type="ARBA" id="ARBA00022692"/>
    </source>
</evidence>
<evidence type="ECO:0000256" key="1">
    <source>
        <dbReference type="ARBA" id="ARBA00004141"/>
    </source>
</evidence>
<dbReference type="InterPro" id="IPR050681">
    <property type="entry name" value="CDF/SLC30A"/>
</dbReference>
<dbReference type="InterPro" id="IPR027469">
    <property type="entry name" value="Cation_efflux_TMD_sf"/>
</dbReference>
<name>A0ABV3Y5H4_9ACTN</name>
<proteinExistence type="inferred from homology"/>
<dbReference type="PANTHER" id="PTHR11562">
    <property type="entry name" value="CATION EFFLUX PROTEIN/ ZINC TRANSPORTER"/>
    <property type="match status" value="1"/>
</dbReference>
<dbReference type="SUPFAM" id="SSF160240">
    <property type="entry name" value="Cation efflux protein cytoplasmic domain-like"/>
    <property type="match status" value="1"/>
</dbReference>
<keyword evidence="5 8" id="KW-1133">Transmembrane helix</keyword>
<protein>
    <submittedName>
        <fullName evidence="11">Cation diffusion facilitator family transporter</fullName>
    </submittedName>
</protein>
<dbReference type="InterPro" id="IPR002524">
    <property type="entry name" value="Cation_efflux"/>
</dbReference>
<feature type="transmembrane region" description="Helical" evidence="8">
    <location>
        <begin position="54"/>
        <end position="74"/>
    </location>
</feature>
<feature type="domain" description="Cation efflux protein transmembrane" evidence="9">
    <location>
        <begin position="25"/>
        <end position="215"/>
    </location>
</feature>
<dbReference type="NCBIfam" id="TIGR01297">
    <property type="entry name" value="CDF"/>
    <property type="match status" value="1"/>
</dbReference>
<feature type="transmembrane region" description="Helical" evidence="8">
    <location>
        <begin position="157"/>
        <end position="181"/>
    </location>
</feature>
<dbReference type="InterPro" id="IPR058533">
    <property type="entry name" value="Cation_efflux_TM"/>
</dbReference>
<dbReference type="Proteomes" id="UP001560267">
    <property type="component" value="Unassembled WGS sequence"/>
</dbReference>
<dbReference type="InterPro" id="IPR027470">
    <property type="entry name" value="Cation_efflux_CTD"/>
</dbReference>
<feature type="transmembrane region" description="Helical" evidence="8">
    <location>
        <begin position="24"/>
        <end position="48"/>
    </location>
</feature>
<dbReference type="EMBL" id="JBFSHR010000022">
    <property type="protein sequence ID" value="MEX6429704.1"/>
    <property type="molecule type" value="Genomic_DNA"/>
</dbReference>
<organism evidence="11 12">
    <name type="scientific">Ferrimicrobium acidiphilum</name>
    <dbReference type="NCBI Taxonomy" id="121039"/>
    <lineage>
        <taxon>Bacteria</taxon>
        <taxon>Bacillati</taxon>
        <taxon>Actinomycetota</taxon>
        <taxon>Acidimicrobiia</taxon>
        <taxon>Acidimicrobiales</taxon>
        <taxon>Acidimicrobiaceae</taxon>
        <taxon>Ferrimicrobium</taxon>
    </lineage>
</organism>
<feature type="transmembrane region" description="Helical" evidence="8">
    <location>
        <begin position="123"/>
        <end position="145"/>
    </location>
</feature>
<evidence type="ECO:0000259" key="10">
    <source>
        <dbReference type="Pfam" id="PF16916"/>
    </source>
</evidence>
<keyword evidence="3" id="KW-0813">Transport</keyword>
<accession>A0ABV3Y5H4</accession>
<dbReference type="SUPFAM" id="SSF161111">
    <property type="entry name" value="Cation efflux protein transmembrane domain-like"/>
    <property type="match status" value="1"/>
</dbReference>
<evidence type="ECO:0000256" key="7">
    <source>
        <dbReference type="ARBA" id="ARBA00023136"/>
    </source>
</evidence>
<evidence type="ECO:0000313" key="11">
    <source>
        <dbReference type="EMBL" id="MEX6429704.1"/>
    </source>
</evidence>
<comment type="subcellular location">
    <subcellularLocation>
        <location evidence="1">Membrane</location>
        <topology evidence="1">Multi-pass membrane protein</topology>
    </subcellularLocation>
</comment>